<sequence>MTDDESRRYDVGVLVKAIDVIEALVGTNGLGLTELAAAAGVSRGSVFRIATTLEGRGWLSKHPDSKKYYIGEQFLALLSRLDSRVDLVSLAQPAMTRLRDQFGETVNLGRLAGGTVEYVHIVESEHGLRMASKPGARDPLHSTAMGKALLARLSDDTVEALFPPASRERRTSRTITTLNGLLAEMERVREAGWAEDAEENEIGSRCIAVAITGVDGTPVAALSISGPTARIDDALAAQIAESLRESAAKLEESLGAGLMQTAAGAL</sequence>
<feature type="domain" description="HTH iclR-type" evidence="4">
    <location>
        <begin position="11"/>
        <end position="72"/>
    </location>
</feature>
<proteinExistence type="predicted"/>
<dbReference type="GO" id="GO:0003677">
    <property type="term" value="F:DNA binding"/>
    <property type="evidence" value="ECO:0007669"/>
    <property type="project" value="UniProtKB-KW"/>
</dbReference>
<dbReference type="PROSITE" id="PS51078">
    <property type="entry name" value="ICLR_ED"/>
    <property type="match status" value="1"/>
</dbReference>
<organism evidence="6">
    <name type="scientific">Herbiconiux sp. A18JL235</name>
    <dbReference type="NCBI Taxonomy" id="3152363"/>
    <lineage>
        <taxon>Bacteria</taxon>
        <taxon>Bacillati</taxon>
        <taxon>Actinomycetota</taxon>
        <taxon>Actinomycetes</taxon>
        <taxon>Micrococcales</taxon>
        <taxon>Microbacteriaceae</taxon>
        <taxon>Herbiconiux</taxon>
    </lineage>
</organism>
<dbReference type="Pfam" id="PF01614">
    <property type="entry name" value="IclR_C"/>
    <property type="match status" value="1"/>
</dbReference>
<dbReference type="InterPro" id="IPR029016">
    <property type="entry name" value="GAF-like_dom_sf"/>
</dbReference>
<evidence type="ECO:0000256" key="1">
    <source>
        <dbReference type="ARBA" id="ARBA00023015"/>
    </source>
</evidence>
<evidence type="ECO:0000259" key="5">
    <source>
        <dbReference type="PROSITE" id="PS51078"/>
    </source>
</evidence>
<dbReference type="GO" id="GO:0003700">
    <property type="term" value="F:DNA-binding transcription factor activity"/>
    <property type="evidence" value="ECO:0007669"/>
    <property type="project" value="TreeGrafter"/>
</dbReference>
<dbReference type="InterPro" id="IPR036388">
    <property type="entry name" value="WH-like_DNA-bd_sf"/>
</dbReference>
<dbReference type="RefSeq" id="WP_368498281.1">
    <property type="nucleotide sequence ID" value="NZ_CP162511.1"/>
</dbReference>
<dbReference type="PROSITE" id="PS51077">
    <property type="entry name" value="HTH_ICLR"/>
    <property type="match status" value="1"/>
</dbReference>
<keyword evidence="3" id="KW-0804">Transcription</keyword>
<name>A0AB39BIE0_9MICO</name>
<dbReference type="InterPro" id="IPR050707">
    <property type="entry name" value="HTH_MetabolicPath_Reg"/>
</dbReference>
<dbReference type="Gene3D" id="3.30.450.40">
    <property type="match status" value="1"/>
</dbReference>
<evidence type="ECO:0000313" key="6">
    <source>
        <dbReference type="EMBL" id="XDI05892.1"/>
    </source>
</evidence>
<keyword evidence="2" id="KW-0238">DNA-binding</keyword>
<gene>
    <name evidence="6" type="ORF">ABFY20_02005</name>
</gene>
<feature type="domain" description="IclR-ED" evidence="5">
    <location>
        <begin position="73"/>
        <end position="256"/>
    </location>
</feature>
<dbReference type="GO" id="GO:0045892">
    <property type="term" value="P:negative regulation of DNA-templated transcription"/>
    <property type="evidence" value="ECO:0007669"/>
    <property type="project" value="TreeGrafter"/>
</dbReference>
<dbReference type="InterPro" id="IPR014757">
    <property type="entry name" value="Tscrpt_reg_IclR_C"/>
</dbReference>
<dbReference type="InterPro" id="IPR005471">
    <property type="entry name" value="Tscrpt_reg_IclR_N"/>
</dbReference>
<evidence type="ECO:0000256" key="3">
    <source>
        <dbReference type="ARBA" id="ARBA00023163"/>
    </source>
</evidence>
<dbReference type="AlphaFoldDB" id="A0AB39BIE0"/>
<dbReference type="SUPFAM" id="SSF46785">
    <property type="entry name" value="Winged helix' DNA-binding domain"/>
    <property type="match status" value="1"/>
</dbReference>
<evidence type="ECO:0000259" key="4">
    <source>
        <dbReference type="PROSITE" id="PS51077"/>
    </source>
</evidence>
<keyword evidence="1" id="KW-0805">Transcription regulation</keyword>
<dbReference type="SMART" id="SM00346">
    <property type="entry name" value="HTH_ICLR"/>
    <property type="match status" value="1"/>
</dbReference>
<dbReference type="PANTHER" id="PTHR30136:SF24">
    <property type="entry name" value="HTH-TYPE TRANSCRIPTIONAL REPRESSOR ALLR"/>
    <property type="match status" value="1"/>
</dbReference>
<dbReference type="Pfam" id="PF09339">
    <property type="entry name" value="HTH_IclR"/>
    <property type="match status" value="1"/>
</dbReference>
<accession>A0AB39BIE0</accession>
<evidence type="ECO:0000256" key="2">
    <source>
        <dbReference type="ARBA" id="ARBA00023125"/>
    </source>
</evidence>
<dbReference type="PANTHER" id="PTHR30136">
    <property type="entry name" value="HELIX-TURN-HELIX TRANSCRIPTIONAL REGULATOR, ICLR FAMILY"/>
    <property type="match status" value="1"/>
</dbReference>
<dbReference type="InterPro" id="IPR036390">
    <property type="entry name" value="WH_DNA-bd_sf"/>
</dbReference>
<protein>
    <submittedName>
        <fullName evidence="6">IclR family transcriptional regulator</fullName>
    </submittedName>
</protein>
<dbReference type="Gene3D" id="1.10.10.10">
    <property type="entry name" value="Winged helix-like DNA-binding domain superfamily/Winged helix DNA-binding domain"/>
    <property type="match status" value="1"/>
</dbReference>
<dbReference type="SUPFAM" id="SSF55781">
    <property type="entry name" value="GAF domain-like"/>
    <property type="match status" value="1"/>
</dbReference>
<dbReference type="EMBL" id="CP162511">
    <property type="protein sequence ID" value="XDI05892.1"/>
    <property type="molecule type" value="Genomic_DNA"/>
</dbReference>
<reference evidence="6" key="1">
    <citation type="submission" date="2024-05" db="EMBL/GenBank/DDBJ databases">
        <title>Herbiconiux sp. A18JL235.</title>
        <authorList>
            <person name="Zhang G."/>
        </authorList>
    </citation>
    <scope>NUCLEOTIDE SEQUENCE</scope>
    <source>
        <strain evidence="6">A18JL235</strain>
    </source>
</reference>